<dbReference type="RefSeq" id="XP_033386808.1">
    <property type="nucleotide sequence ID" value="XM_033521516.1"/>
</dbReference>
<protein>
    <submittedName>
        <fullName evidence="1">Uncharacterized protein</fullName>
    </submittedName>
</protein>
<evidence type="ECO:0000313" key="1">
    <source>
        <dbReference type="EMBL" id="KAF2018469.1"/>
    </source>
</evidence>
<keyword evidence="2" id="KW-1185">Reference proteome</keyword>
<dbReference type="EMBL" id="ML978068">
    <property type="protein sequence ID" value="KAF2018469.1"/>
    <property type="molecule type" value="Genomic_DNA"/>
</dbReference>
<sequence>MLVTSSEAALTWDLHRNPEKDVHSSKRAIRSFEKMGLCRGKREVLIARNRTRQWVLGSVSRTCDTCWFPRFWPGQGLGPAMVTNSPCSVRLVSLSEWFGKLAEESVGRCRPRRDCVRSIYSVGSCLFIVSKGFQHRSRGVLSSNLATCSN</sequence>
<gene>
    <name evidence="1" type="ORF">BU24DRAFT_171553</name>
</gene>
<proteinExistence type="predicted"/>
<name>A0A6A5XZP9_9PLEO</name>
<organism evidence="1 2">
    <name type="scientific">Aaosphaeria arxii CBS 175.79</name>
    <dbReference type="NCBI Taxonomy" id="1450172"/>
    <lineage>
        <taxon>Eukaryota</taxon>
        <taxon>Fungi</taxon>
        <taxon>Dikarya</taxon>
        <taxon>Ascomycota</taxon>
        <taxon>Pezizomycotina</taxon>
        <taxon>Dothideomycetes</taxon>
        <taxon>Pleosporomycetidae</taxon>
        <taxon>Pleosporales</taxon>
        <taxon>Pleosporales incertae sedis</taxon>
        <taxon>Aaosphaeria</taxon>
    </lineage>
</organism>
<evidence type="ECO:0000313" key="2">
    <source>
        <dbReference type="Proteomes" id="UP000799778"/>
    </source>
</evidence>
<dbReference type="AlphaFoldDB" id="A0A6A5XZP9"/>
<reference evidence="1" key="1">
    <citation type="journal article" date="2020" name="Stud. Mycol.">
        <title>101 Dothideomycetes genomes: a test case for predicting lifestyles and emergence of pathogens.</title>
        <authorList>
            <person name="Haridas S."/>
            <person name="Albert R."/>
            <person name="Binder M."/>
            <person name="Bloem J."/>
            <person name="Labutti K."/>
            <person name="Salamov A."/>
            <person name="Andreopoulos B."/>
            <person name="Baker S."/>
            <person name="Barry K."/>
            <person name="Bills G."/>
            <person name="Bluhm B."/>
            <person name="Cannon C."/>
            <person name="Castanera R."/>
            <person name="Culley D."/>
            <person name="Daum C."/>
            <person name="Ezra D."/>
            <person name="Gonzalez J."/>
            <person name="Henrissat B."/>
            <person name="Kuo A."/>
            <person name="Liang C."/>
            <person name="Lipzen A."/>
            <person name="Lutzoni F."/>
            <person name="Magnuson J."/>
            <person name="Mondo S."/>
            <person name="Nolan M."/>
            <person name="Ohm R."/>
            <person name="Pangilinan J."/>
            <person name="Park H.-J."/>
            <person name="Ramirez L."/>
            <person name="Alfaro M."/>
            <person name="Sun H."/>
            <person name="Tritt A."/>
            <person name="Yoshinaga Y."/>
            <person name="Zwiers L.-H."/>
            <person name="Turgeon B."/>
            <person name="Goodwin S."/>
            <person name="Spatafora J."/>
            <person name="Crous P."/>
            <person name="Grigoriev I."/>
        </authorList>
    </citation>
    <scope>NUCLEOTIDE SEQUENCE</scope>
    <source>
        <strain evidence="1">CBS 175.79</strain>
    </source>
</reference>
<accession>A0A6A5XZP9</accession>
<dbReference type="GeneID" id="54278913"/>
<dbReference type="Proteomes" id="UP000799778">
    <property type="component" value="Unassembled WGS sequence"/>
</dbReference>